<dbReference type="EMBL" id="AP024613">
    <property type="protein sequence ID" value="BCV45539.1"/>
    <property type="molecule type" value="Genomic_DNA"/>
</dbReference>
<sequence length="78" mass="7982">MCLAGAGGDPPIYGADIITLLIVTHFGKFHAAAFDQAGSVTGHGCAGFSLPVTQSAGDILAGKQLRLTQVEAVGKQWQ</sequence>
<protein>
    <submittedName>
        <fullName evidence="1">Uncharacterized protein</fullName>
    </submittedName>
</protein>
<proteinExistence type="predicted"/>
<dbReference type="Proteomes" id="UP000825078">
    <property type="component" value="Chromosome"/>
</dbReference>
<evidence type="ECO:0000313" key="1">
    <source>
        <dbReference type="EMBL" id="BCV45539.1"/>
    </source>
</evidence>
<gene>
    <name evidence="1" type="ORF">TUM17379_25570</name>
</gene>
<organism evidence="1 2">
    <name type="scientific">Shewanella algae</name>
    <dbReference type="NCBI Taxonomy" id="38313"/>
    <lineage>
        <taxon>Bacteria</taxon>
        <taxon>Pseudomonadati</taxon>
        <taxon>Pseudomonadota</taxon>
        <taxon>Gammaproteobacteria</taxon>
        <taxon>Alteromonadales</taxon>
        <taxon>Shewanellaceae</taxon>
        <taxon>Shewanella</taxon>
    </lineage>
</organism>
<name>A0AAD1K9X6_9GAMM</name>
<evidence type="ECO:0000313" key="2">
    <source>
        <dbReference type="Proteomes" id="UP000825078"/>
    </source>
</evidence>
<dbReference type="AlphaFoldDB" id="A0AAD1K9X6"/>
<reference evidence="1" key="1">
    <citation type="submission" date="2021-05" db="EMBL/GenBank/DDBJ databases">
        <title>Molecular characterization for Shewanella algae harboring chromosomal blaOXA-55-like strains isolated from clinical and environment sample.</title>
        <authorList>
            <person name="Ohama Y."/>
            <person name="Aoki K."/>
            <person name="Harada S."/>
            <person name="Moriya K."/>
            <person name="Ishii Y."/>
            <person name="Tateda K."/>
        </authorList>
    </citation>
    <scope>NUCLEOTIDE SEQUENCE</scope>
    <source>
        <strain evidence="1">TUM17379</strain>
    </source>
</reference>
<accession>A0AAD1K9X6</accession>